<dbReference type="GO" id="GO:0004519">
    <property type="term" value="F:endonuclease activity"/>
    <property type="evidence" value="ECO:0007669"/>
    <property type="project" value="UniProtKB-KW"/>
</dbReference>
<dbReference type="Pfam" id="PF01541">
    <property type="entry name" value="GIY-YIG"/>
    <property type="match status" value="1"/>
</dbReference>
<dbReference type="Proteomes" id="UP000031666">
    <property type="component" value="Unassembled WGS sequence"/>
</dbReference>
<gene>
    <name evidence="3" type="ORF">JCM19231_1252</name>
    <name evidence="4" type="ORF">JCM19241_398</name>
</gene>
<reference evidence="4 5" key="2">
    <citation type="submission" date="2015-01" db="EMBL/GenBank/DDBJ databases">
        <title>Vibrio sp. C94 JCM 19241 whole genome shotgun sequence.</title>
        <authorList>
            <person name="Sawabe T."/>
            <person name="Meirelles P."/>
            <person name="Feng G."/>
            <person name="Sayaka M."/>
            <person name="Hattori M."/>
            <person name="Ohkuma M."/>
        </authorList>
    </citation>
    <scope>NUCLEOTIDE SEQUENCE [LARGE SCALE GENOMIC DNA]</scope>
    <source>
        <strain evidence="5">JCM 19241</strain>
        <strain evidence="4">JCM19241</strain>
    </source>
</reference>
<dbReference type="PANTHER" id="PTHR34477:SF1">
    <property type="entry name" value="UPF0213 PROTEIN YHBQ"/>
    <property type="match status" value="1"/>
</dbReference>
<keyword evidence="3" id="KW-0378">Hydrolase</keyword>
<keyword evidence="3" id="KW-0540">Nuclease</keyword>
<reference evidence="3 6" key="1">
    <citation type="submission" date="2015-01" db="EMBL/GenBank/DDBJ databases">
        <title>Vibrio sp. C1 JCM 19231 whole genome shotgun sequence.</title>
        <authorList>
            <person name="Sawabe T."/>
            <person name="Meirelles P."/>
            <person name="Feng G."/>
            <person name="Sayaka M."/>
            <person name="Hattori M."/>
            <person name="Ohkuma M."/>
        </authorList>
    </citation>
    <scope>NUCLEOTIDE SEQUENCE [LARGE SCALE GENOMIC DNA]</scope>
    <source>
        <strain evidence="6">JCM 19231</strain>
        <strain evidence="3">JCM19231</strain>
    </source>
</reference>
<dbReference type="RefSeq" id="WP_261837232.1">
    <property type="nucleotide sequence ID" value="NZ_AP024882.1"/>
</dbReference>
<keyword evidence="3" id="KW-0255">Endonuclease</keyword>
<dbReference type="Gene3D" id="3.40.1440.10">
    <property type="entry name" value="GIY-YIG endonuclease"/>
    <property type="match status" value="1"/>
</dbReference>
<dbReference type="InterPro" id="IPR000305">
    <property type="entry name" value="GIY-YIG_endonuc"/>
</dbReference>
<protein>
    <submittedName>
        <fullName evidence="3">Endonuclease containing a URI domain</fullName>
    </submittedName>
    <submittedName>
        <fullName evidence="4">Putative endonuclease</fullName>
    </submittedName>
</protein>
<dbReference type="CDD" id="cd10456">
    <property type="entry name" value="GIY-YIG_UPF0213"/>
    <property type="match status" value="1"/>
</dbReference>
<dbReference type="EMBL" id="BBRZ01000036">
    <property type="protein sequence ID" value="GAM56758.1"/>
    <property type="molecule type" value="Genomic_DNA"/>
</dbReference>
<organism evidence="3 6">
    <name type="scientific">Vibrio ishigakensis</name>
    <dbReference type="NCBI Taxonomy" id="1481914"/>
    <lineage>
        <taxon>Bacteria</taxon>
        <taxon>Pseudomonadati</taxon>
        <taxon>Pseudomonadota</taxon>
        <taxon>Gammaproteobacteria</taxon>
        <taxon>Vibrionales</taxon>
        <taxon>Vibrionaceae</taxon>
        <taxon>Vibrio</taxon>
    </lineage>
</organism>
<name>A0A0B8P097_9VIBR</name>
<dbReference type="EMBL" id="BBSC01000005">
    <property type="protein sequence ID" value="GAM76100.1"/>
    <property type="molecule type" value="Genomic_DNA"/>
</dbReference>
<evidence type="ECO:0000313" key="3">
    <source>
        <dbReference type="EMBL" id="GAM56758.1"/>
    </source>
</evidence>
<evidence type="ECO:0000256" key="1">
    <source>
        <dbReference type="ARBA" id="ARBA00007435"/>
    </source>
</evidence>
<keyword evidence="6" id="KW-1185">Reference proteome</keyword>
<dbReference type="Proteomes" id="UP000031671">
    <property type="component" value="Unassembled WGS sequence"/>
</dbReference>
<evidence type="ECO:0000313" key="5">
    <source>
        <dbReference type="Proteomes" id="UP000031666"/>
    </source>
</evidence>
<evidence type="ECO:0000313" key="4">
    <source>
        <dbReference type="EMBL" id="GAM76100.1"/>
    </source>
</evidence>
<dbReference type="AlphaFoldDB" id="A0A0B8P097"/>
<dbReference type="STRING" id="1481914.JCM19241_398"/>
<sequence length="91" mass="10405">MESDWSVYLIRTKLNTLYCGCTNDLERRFQQHSEGKGAKALKGKGPLKLEWSISGFNKSNAMKLEYFIKQQTKAFKERLIKGSASLPEEMA</sequence>
<reference evidence="5 6" key="3">
    <citation type="submission" date="2015-01" db="EMBL/GenBank/DDBJ databases">
        <authorList>
            <consortium name="NBRP consortium"/>
            <person name="Sawabe T."/>
            <person name="Meirelles P."/>
            <person name="Feng G."/>
            <person name="Sayaka M."/>
            <person name="Hattori M."/>
            <person name="Ohkuma M."/>
        </authorList>
    </citation>
    <scope>NUCLEOTIDE SEQUENCE [LARGE SCALE GENOMIC DNA]</scope>
    <source>
        <strain evidence="6">JCM 19231</strain>
        <strain evidence="5">JCM 19241</strain>
        <strain evidence="3">JCM19231</strain>
        <strain evidence="4">JCM19241</strain>
    </source>
</reference>
<dbReference type="InterPro" id="IPR035901">
    <property type="entry name" value="GIY-YIG_endonuc_sf"/>
</dbReference>
<dbReference type="InterPro" id="IPR050190">
    <property type="entry name" value="UPF0213_domain"/>
</dbReference>
<feature type="domain" description="GIY-YIG" evidence="2">
    <location>
        <begin position="3"/>
        <end position="78"/>
    </location>
</feature>
<accession>A0A0B8P097</accession>
<evidence type="ECO:0000313" key="6">
    <source>
        <dbReference type="Proteomes" id="UP000031671"/>
    </source>
</evidence>
<dbReference type="SUPFAM" id="SSF82771">
    <property type="entry name" value="GIY-YIG endonuclease"/>
    <property type="match status" value="1"/>
</dbReference>
<accession>A0A0B8Q8W3</accession>
<dbReference type="PROSITE" id="PS50164">
    <property type="entry name" value="GIY_YIG"/>
    <property type="match status" value="1"/>
</dbReference>
<dbReference type="PANTHER" id="PTHR34477">
    <property type="entry name" value="UPF0213 PROTEIN YHBQ"/>
    <property type="match status" value="1"/>
</dbReference>
<comment type="caution">
    <text evidence="3">The sequence shown here is derived from an EMBL/GenBank/DDBJ whole genome shotgun (WGS) entry which is preliminary data.</text>
</comment>
<evidence type="ECO:0000259" key="2">
    <source>
        <dbReference type="PROSITE" id="PS50164"/>
    </source>
</evidence>
<proteinExistence type="inferred from homology"/>
<comment type="similarity">
    <text evidence="1">Belongs to the UPF0213 family.</text>
</comment>